<dbReference type="Pfam" id="PF01613">
    <property type="entry name" value="Flavin_Reduct"/>
    <property type="match status" value="1"/>
</dbReference>
<dbReference type="InterPro" id="IPR002563">
    <property type="entry name" value="Flavin_Rdtase-like_dom"/>
</dbReference>
<dbReference type="RefSeq" id="WP_128207963.1">
    <property type="nucleotide sequence ID" value="NZ_JBHRSO010000013.1"/>
</dbReference>
<accession>A0A443JR68</accession>
<sequence length="176" mass="18679">MKMNDVSVDQALKDRFRASMRLAAASISLVTARDGSGNRHGMAVTSATSLSMDPLSMMVAVNRSASIHPVIAAGGTFCLNLMAEDHGAILERFSRSDMREMRFATDDWSAGLHGLPVLRGALASHLCTVVAAHEFGTHTVFFGQVDDVVLPGDDGQAAAPLVWLNGGRVSIHPHVA</sequence>
<reference evidence="3 4" key="2">
    <citation type="submission" date="2019-01" db="EMBL/GenBank/DDBJ databases">
        <authorList>
            <person name="Li Y."/>
        </authorList>
    </citation>
    <scope>NUCLEOTIDE SEQUENCE [LARGE SCALE GENOMIC DNA]</scope>
    <source>
        <strain evidence="3 4">SK2B-1</strain>
    </source>
</reference>
<gene>
    <name evidence="3" type="ORF">D2T30_04950</name>
</gene>
<dbReference type="GO" id="GO:0010181">
    <property type="term" value="F:FMN binding"/>
    <property type="evidence" value="ECO:0007669"/>
    <property type="project" value="InterPro"/>
</dbReference>
<dbReference type="PANTHER" id="PTHR30466:SF1">
    <property type="entry name" value="FMN REDUCTASE (NADH) RUTF"/>
    <property type="match status" value="1"/>
</dbReference>
<reference evidence="3 4" key="1">
    <citation type="submission" date="2019-01" db="EMBL/GenBank/DDBJ databases">
        <title>Sinorhodobacter populi sp. nov. isolated from the symptomatic bark tissue of Populus euramericana canker.</title>
        <authorList>
            <person name="Xu G."/>
        </authorList>
    </citation>
    <scope>NUCLEOTIDE SEQUENCE [LARGE SCALE GENOMIC DNA]</scope>
    <source>
        <strain evidence="3 4">SK2B-1</strain>
    </source>
</reference>
<dbReference type="InterPro" id="IPR012349">
    <property type="entry name" value="Split_barrel_FMN-bd"/>
</dbReference>
<dbReference type="PANTHER" id="PTHR30466">
    <property type="entry name" value="FLAVIN REDUCTASE"/>
    <property type="match status" value="1"/>
</dbReference>
<dbReference type="GO" id="GO:0006208">
    <property type="term" value="P:pyrimidine nucleobase catabolic process"/>
    <property type="evidence" value="ECO:0007669"/>
    <property type="project" value="TreeGrafter"/>
</dbReference>
<protein>
    <submittedName>
        <fullName evidence="3">Flavin reductase</fullName>
    </submittedName>
</protein>
<evidence type="ECO:0000313" key="4">
    <source>
        <dbReference type="Proteomes" id="UP000284476"/>
    </source>
</evidence>
<proteinExistence type="predicted"/>
<dbReference type="Gene3D" id="2.30.110.10">
    <property type="entry name" value="Electron Transport, Fmn-binding Protein, Chain A"/>
    <property type="match status" value="1"/>
</dbReference>
<comment type="caution">
    <text evidence="3">The sequence shown here is derived from an EMBL/GenBank/DDBJ whole genome shotgun (WGS) entry which is preliminary data.</text>
</comment>
<keyword evidence="1" id="KW-0560">Oxidoreductase</keyword>
<evidence type="ECO:0000259" key="2">
    <source>
        <dbReference type="SMART" id="SM00903"/>
    </source>
</evidence>
<dbReference type="Proteomes" id="UP000284476">
    <property type="component" value="Unassembled WGS sequence"/>
</dbReference>
<dbReference type="SUPFAM" id="SSF50475">
    <property type="entry name" value="FMN-binding split barrel"/>
    <property type="match status" value="1"/>
</dbReference>
<dbReference type="GO" id="GO:0042602">
    <property type="term" value="F:riboflavin reductase (NADPH) activity"/>
    <property type="evidence" value="ECO:0007669"/>
    <property type="project" value="TreeGrafter"/>
</dbReference>
<dbReference type="AlphaFoldDB" id="A0A443JR68"/>
<dbReference type="SMART" id="SM00903">
    <property type="entry name" value="Flavin_Reduct"/>
    <property type="match status" value="1"/>
</dbReference>
<evidence type="ECO:0000313" key="3">
    <source>
        <dbReference type="EMBL" id="RWR22979.1"/>
    </source>
</evidence>
<name>A0A443JR68_9RHOB</name>
<dbReference type="EMBL" id="SAUZ01000004">
    <property type="protein sequence ID" value="RWR22979.1"/>
    <property type="molecule type" value="Genomic_DNA"/>
</dbReference>
<organism evidence="3 4">
    <name type="scientific">Paenirhodobacter populi</name>
    <dbReference type="NCBI Taxonomy" id="2306993"/>
    <lineage>
        <taxon>Bacteria</taxon>
        <taxon>Pseudomonadati</taxon>
        <taxon>Pseudomonadota</taxon>
        <taxon>Alphaproteobacteria</taxon>
        <taxon>Rhodobacterales</taxon>
        <taxon>Rhodobacter group</taxon>
        <taxon>Paenirhodobacter</taxon>
    </lineage>
</organism>
<evidence type="ECO:0000256" key="1">
    <source>
        <dbReference type="ARBA" id="ARBA00023002"/>
    </source>
</evidence>
<dbReference type="InterPro" id="IPR050268">
    <property type="entry name" value="NADH-dep_flavin_reductase"/>
</dbReference>
<feature type="domain" description="Flavin reductase like" evidence="2">
    <location>
        <begin position="20"/>
        <end position="170"/>
    </location>
</feature>